<dbReference type="Proteomes" id="UP001474421">
    <property type="component" value="Unassembled WGS sequence"/>
</dbReference>
<dbReference type="EMBL" id="JAOTOJ010000002">
    <property type="protein sequence ID" value="KAK9405986.1"/>
    <property type="molecule type" value="Genomic_DNA"/>
</dbReference>
<name>A0AAW1BVV0_CROAD</name>
<evidence type="ECO:0000313" key="2">
    <source>
        <dbReference type="EMBL" id="KAK9405986.1"/>
    </source>
</evidence>
<evidence type="ECO:0000313" key="3">
    <source>
        <dbReference type="Proteomes" id="UP001474421"/>
    </source>
</evidence>
<gene>
    <name evidence="2" type="ORF">NXF25_004760</name>
</gene>
<dbReference type="PANTHER" id="PTHR36960">
    <property type="entry name" value="SI:DKEY-32E6.3"/>
    <property type="match status" value="1"/>
</dbReference>
<evidence type="ECO:0000256" key="1">
    <source>
        <dbReference type="SAM" id="MobiDB-lite"/>
    </source>
</evidence>
<keyword evidence="3" id="KW-1185">Reference proteome</keyword>
<dbReference type="PANTHER" id="PTHR36960:SF1">
    <property type="entry name" value="SI:DKEY-32E6.3"/>
    <property type="match status" value="1"/>
</dbReference>
<proteinExistence type="predicted"/>
<feature type="region of interest" description="Disordered" evidence="1">
    <location>
        <begin position="435"/>
        <end position="494"/>
    </location>
</feature>
<feature type="compositionally biased region" description="Basic and acidic residues" evidence="1">
    <location>
        <begin position="442"/>
        <end position="469"/>
    </location>
</feature>
<organism evidence="2 3">
    <name type="scientific">Crotalus adamanteus</name>
    <name type="common">Eastern diamondback rattlesnake</name>
    <dbReference type="NCBI Taxonomy" id="8729"/>
    <lineage>
        <taxon>Eukaryota</taxon>
        <taxon>Metazoa</taxon>
        <taxon>Chordata</taxon>
        <taxon>Craniata</taxon>
        <taxon>Vertebrata</taxon>
        <taxon>Euteleostomi</taxon>
        <taxon>Lepidosauria</taxon>
        <taxon>Squamata</taxon>
        <taxon>Bifurcata</taxon>
        <taxon>Unidentata</taxon>
        <taxon>Episquamata</taxon>
        <taxon>Toxicofera</taxon>
        <taxon>Serpentes</taxon>
        <taxon>Colubroidea</taxon>
        <taxon>Viperidae</taxon>
        <taxon>Crotalinae</taxon>
        <taxon>Crotalus</taxon>
    </lineage>
</organism>
<accession>A0AAW1BVV0</accession>
<reference evidence="2 3" key="1">
    <citation type="journal article" date="2024" name="Proc. Natl. Acad. Sci. U.S.A.">
        <title>The genetic regulatory architecture and epigenomic basis for age-related changes in rattlesnake venom.</title>
        <authorList>
            <person name="Hogan M.P."/>
            <person name="Holding M.L."/>
            <person name="Nystrom G.S."/>
            <person name="Colston T.J."/>
            <person name="Bartlett D.A."/>
            <person name="Mason A.J."/>
            <person name="Ellsworth S.A."/>
            <person name="Rautsaw R.M."/>
            <person name="Lawrence K.C."/>
            <person name="Strickland J.L."/>
            <person name="He B."/>
            <person name="Fraser P."/>
            <person name="Margres M.J."/>
            <person name="Gilbert D.M."/>
            <person name="Gibbs H.L."/>
            <person name="Parkinson C.L."/>
            <person name="Rokyta D.R."/>
        </authorList>
    </citation>
    <scope>NUCLEOTIDE SEQUENCE [LARGE SCALE GENOMIC DNA]</scope>
    <source>
        <strain evidence="2">DRR0105</strain>
    </source>
</reference>
<dbReference type="AlphaFoldDB" id="A0AAW1BVV0"/>
<feature type="compositionally biased region" description="Polar residues" evidence="1">
    <location>
        <begin position="32"/>
        <end position="42"/>
    </location>
</feature>
<protein>
    <submittedName>
        <fullName evidence="2">Uncharacterized protein</fullName>
    </submittedName>
</protein>
<sequence length="614" mass="67474">MPLHDEVSVGLVDAKPISNSASKRKRKSSLSGMNSCENSLRSSGEPVEMVGCAERPHSQSPERMQDEDQIACEPLGTTTLSRLLPGPILSPKKRKLILHIDLNNTILVSDSVTKQDPGDALNYYLSTVTWGKFSQTGEWQWVSESPSLHPPCQGAVSFYSYYGRHAKFTETPCGRKFRDLHRHHLKLLEWQGQPHPQLSVKDEQARHYHLVLPSFFCLLESLHREGREFAVIFRTFGTDLPRVLRAVSCALEGQHPSFPALGGISLPVDPRLGRIRCSKKKIALSHGAEQLSSDNGCRKMYAYFSSRKGISGFQDHFEWWAKNNYSSQGGKPLWVDPQDPRVQHIFIDDNIRLTDSDTIVHPQVFLGQGSDSPQTVPTSEHYDICLVQTDLLEAIADKSGLPRPPSPALELDEIAGFAVLLLFLNMQSLPLQGLTGRPKFNVADKDSPRAAEKADRNRKARSSRAERSATRRTKTLPGFGRTAQSGEVSSPPWGGIGRCSEGYWRTRVPALSRPSSGAAEPSGLGAAARCQSFSRWEGGRSGRGRGEPEERLRLPPALGPGAIPAGSGCSSPRVARGALRSGLRACLCGHLERELSVAVAAKEKERNAPPALVR</sequence>
<comment type="caution">
    <text evidence="2">The sequence shown here is derived from an EMBL/GenBank/DDBJ whole genome shotgun (WGS) entry which is preliminary data.</text>
</comment>
<feature type="region of interest" description="Disordered" evidence="1">
    <location>
        <begin position="16"/>
        <end position="47"/>
    </location>
</feature>